<name>A0ABD5V8H4_9EURY</name>
<dbReference type="Proteomes" id="UP001596312">
    <property type="component" value="Unassembled WGS sequence"/>
</dbReference>
<dbReference type="RefSeq" id="WP_340605608.1">
    <property type="nucleotide sequence ID" value="NZ_JBBMXV010000006.1"/>
</dbReference>
<keyword evidence="2" id="KW-1185">Reference proteome</keyword>
<organism evidence="1 2">
    <name type="scientific">Halalkalicoccus tibetensis</name>
    <dbReference type="NCBI Taxonomy" id="175632"/>
    <lineage>
        <taxon>Archaea</taxon>
        <taxon>Methanobacteriati</taxon>
        <taxon>Methanobacteriota</taxon>
        <taxon>Stenosarchaea group</taxon>
        <taxon>Halobacteria</taxon>
        <taxon>Halobacteriales</taxon>
        <taxon>Halococcaceae</taxon>
        <taxon>Halalkalicoccus</taxon>
    </lineage>
</organism>
<protein>
    <submittedName>
        <fullName evidence="1">Uncharacterized protein</fullName>
    </submittedName>
</protein>
<dbReference type="AlphaFoldDB" id="A0ABD5V8H4"/>
<evidence type="ECO:0000313" key="1">
    <source>
        <dbReference type="EMBL" id="MFC6907031.1"/>
    </source>
</evidence>
<proteinExistence type="predicted"/>
<comment type="caution">
    <text evidence="1">The sequence shown here is derived from an EMBL/GenBank/DDBJ whole genome shotgun (WGS) entry which is preliminary data.</text>
</comment>
<gene>
    <name evidence="1" type="ORF">ACFQGH_17720</name>
</gene>
<accession>A0ABD5V8H4</accession>
<reference evidence="1 2" key="1">
    <citation type="journal article" date="2019" name="Int. J. Syst. Evol. Microbiol.">
        <title>The Global Catalogue of Microorganisms (GCM) 10K type strain sequencing project: providing services to taxonomists for standard genome sequencing and annotation.</title>
        <authorList>
            <consortium name="The Broad Institute Genomics Platform"/>
            <consortium name="The Broad Institute Genome Sequencing Center for Infectious Disease"/>
            <person name="Wu L."/>
            <person name="Ma J."/>
        </authorList>
    </citation>
    <scope>NUCLEOTIDE SEQUENCE [LARGE SCALE GENOMIC DNA]</scope>
    <source>
        <strain evidence="1 2">CGMCC 1.3240</strain>
    </source>
</reference>
<sequence>MLLEIQEDSGLQHEQILTLLLPLDTITVGSIVGLVQDVIGFREPQSEDGHGREQDPAGWTPDAGANTVVGEISRHELPGAADAKVAIFPSREDGIPFLEENNAWGFVRIGQNPEYVGMYITGDVGAVMYVARVKEIVPASEAALSRPLESYTGDQATFDQNKRVVVFEPESLYELSDPIPLATRVPYGLQYTDLESFRTAETTDDIL</sequence>
<dbReference type="EMBL" id="JBHSXQ010000006">
    <property type="protein sequence ID" value="MFC6907031.1"/>
    <property type="molecule type" value="Genomic_DNA"/>
</dbReference>
<evidence type="ECO:0000313" key="2">
    <source>
        <dbReference type="Proteomes" id="UP001596312"/>
    </source>
</evidence>